<accession>E0UD54</accession>
<dbReference type="RefSeq" id="WP_013321044.1">
    <property type="nucleotide sequence ID" value="NC_014501.1"/>
</dbReference>
<sequence length="265" mass="31120">MSSQVVDFGTLLNKLDIFSDYVAKTADYPKISPRFRSRAAPAKWRRDKSIEKINWDKYGSEVREEYAAIKNILLQGYNPNSREINDPTSLNQFFLRHKEFIVKHWKILTDFDKKTLKIVAQEIKEGFEMVERINFANPSIFTLLGFLLLTFLKMLQNRGKPHRFIHFDRLKALMANWKLFGSNRSRSNELRRAMVSLYHTLADWSNTIVGLAQLEPQEEEAPLYETATHEEWSRALREWAAGQVHPGPPLSNEAIRRENIYEERF</sequence>
<proteinExistence type="predicted"/>
<name>E0UD54_GLOV7</name>
<protein>
    <submittedName>
        <fullName evidence="1">Uncharacterized protein</fullName>
    </submittedName>
</protein>
<reference evidence="2" key="1">
    <citation type="journal article" date="2011" name="MBio">
        <title>Novel metabolic attributes of the genus Cyanothece, comprising a group of unicellular nitrogen-fixing Cyanobacteria.</title>
        <authorList>
            <person name="Bandyopadhyay A."/>
            <person name="Elvitigala T."/>
            <person name="Welsh E."/>
            <person name="Stockel J."/>
            <person name="Liberton M."/>
            <person name="Min H."/>
            <person name="Sherman L.A."/>
            <person name="Pakrasi H.B."/>
        </authorList>
    </citation>
    <scope>NUCLEOTIDE SEQUENCE [LARGE SCALE GENOMIC DNA]</scope>
    <source>
        <strain evidence="2">PCC 7822</strain>
    </source>
</reference>
<dbReference type="EMBL" id="CP002198">
    <property type="protein sequence ID" value="ADN12934.1"/>
    <property type="molecule type" value="Genomic_DNA"/>
</dbReference>
<dbReference type="Proteomes" id="UP000008206">
    <property type="component" value="Chromosome"/>
</dbReference>
<organism evidence="1 2">
    <name type="scientific">Gloeothece verrucosa (strain PCC 7822)</name>
    <name type="common">Cyanothece sp. (strain PCC 7822)</name>
    <dbReference type="NCBI Taxonomy" id="497965"/>
    <lineage>
        <taxon>Bacteria</taxon>
        <taxon>Bacillati</taxon>
        <taxon>Cyanobacteriota</taxon>
        <taxon>Cyanophyceae</taxon>
        <taxon>Oscillatoriophycideae</taxon>
        <taxon>Chroococcales</taxon>
        <taxon>Aphanothecaceae</taxon>
        <taxon>Gloeothece</taxon>
        <taxon>Gloeothece verrucosa</taxon>
    </lineage>
</organism>
<dbReference type="OrthoDB" id="463809at2"/>
<gene>
    <name evidence="1" type="ordered locus">Cyan7822_0920</name>
</gene>
<dbReference type="KEGG" id="cyj:Cyan7822_0920"/>
<evidence type="ECO:0000313" key="2">
    <source>
        <dbReference type="Proteomes" id="UP000008206"/>
    </source>
</evidence>
<evidence type="ECO:0000313" key="1">
    <source>
        <dbReference type="EMBL" id="ADN12934.1"/>
    </source>
</evidence>
<keyword evidence="2" id="KW-1185">Reference proteome</keyword>
<dbReference type="HOGENOM" id="CLU_1048549_0_0_3"/>
<dbReference type="AlphaFoldDB" id="E0UD54"/>